<gene>
    <name evidence="7" type="ORF">SAMN04490178_10240</name>
</gene>
<evidence type="ECO:0000256" key="4">
    <source>
        <dbReference type="ARBA" id="ARBA00023125"/>
    </source>
</evidence>
<dbReference type="Pfam" id="PF00155">
    <property type="entry name" value="Aminotran_1_2"/>
    <property type="match status" value="1"/>
</dbReference>
<dbReference type="InterPro" id="IPR015424">
    <property type="entry name" value="PyrdxlP-dep_Trfase"/>
</dbReference>
<dbReference type="OrthoDB" id="9808770at2"/>
<organism evidence="7 8">
    <name type="scientific">Propionispora vibrioides</name>
    <dbReference type="NCBI Taxonomy" id="112903"/>
    <lineage>
        <taxon>Bacteria</taxon>
        <taxon>Bacillati</taxon>
        <taxon>Bacillota</taxon>
        <taxon>Negativicutes</taxon>
        <taxon>Selenomonadales</taxon>
        <taxon>Sporomusaceae</taxon>
        <taxon>Propionispora</taxon>
    </lineage>
</organism>
<proteinExistence type="inferred from homology"/>
<dbReference type="InterPro" id="IPR015421">
    <property type="entry name" value="PyrdxlP-dep_Trfase_major"/>
</dbReference>
<evidence type="ECO:0000256" key="5">
    <source>
        <dbReference type="ARBA" id="ARBA00023163"/>
    </source>
</evidence>
<keyword evidence="4" id="KW-0238">DNA-binding</keyword>
<dbReference type="InterPro" id="IPR036390">
    <property type="entry name" value="WH_DNA-bd_sf"/>
</dbReference>
<dbReference type="GO" id="GO:0030170">
    <property type="term" value="F:pyridoxal phosphate binding"/>
    <property type="evidence" value="ECO:0007669"/>
    <property type="project" value="InterPro"/>
</dbReference>
<dbReference type="STRING" id="112903.SAMN04490178_10240"/>
<dbReference type="SUPFAM" id="SSF46785">
    <property type="entry name" value="Winged helix' DNA-binding domain"/>
    <property type="match status" value="1"/>
</dbReference>
<dbReference type="RefSeq" id="WP_091743760.1">
    <property type="nucleotide sequence ID" value="NZ_FODY01000002.1"/>
</dbReference>
<dbReference type="InterPro" id="IPR036388">
    <property type="entry name" value="WH-like_DNA-bd_sf"/>
</dbReference>
<dbReference type="Gene3D" id="3.40.640.10">
    <property type="entry name" value="Type I PLP-dependent aspartate aminotransferase-like (Major domain)"/>
    <property type="match status" value="1"/>
</dbReference>
<dbReference type="GO" id="GO:0003677">
    <property type="term" value="F:DNA binding"/>
    <property type="evidence" value="ECO:0007669"/>
    <property type="project" value="UniProtKB-KW"/>
</dbReference>
<protein>
    <submittedName>
        <fullName evidence="7">Transcriptional regulator, GntR family</fullName>
    </submittedName>
</protein>
<dbReference type="EMBL" id="FODY01000002">
    <property type="protein sequence ID" value="SEO43738.1"/>
    <property type="molecule type" value="Genomic_DNA"/>
</dbReference>
<dbReference type="InterPro" id="IPR051446">
    <property type="entry name" value="HTH_trans_reg/aminotransferase"/>
</dbReference>
<keyword evidence="3" id="KW-0805">Transcription regulation</keyword>
<dbReference type="GO" id="GO:0003700">
    <property type="term" value="F:DNA-binding transcription factor activity"/>
    <property type="evidence" value="ECO:0007669"/>
    <property type="project" value="InterPro"/>
</dbReference>
<evidence type="ECO:0000313" key="7">
    <source>
        <dbReference type="EMBL" id="SEO43738.1"/>
    </source>
</evidence>
<dbReference type="Proteomes" id="UP000198847">
    <property type="component" value="Unassembled WGS sequence"/>
</dbReference>
<keyword evidence="2" id="KW-0663">Pyridoxal phosphate</keyword>
<name>A0A1H8PPW5_9FIRM</name>
<dbReference type="InterPro" id="IPR004839">
    <property type="entry name" value="Aminotransferase_I/II_large"/>
</dbReference>
<evidence type="ECO:0000256" key="1">
    <source>
        <dbReference type="ARBA" id="ARBA00005384"/>
    </source>
</evidence>
<keyword evidence="8" id="KW-1185">Reference proteome</keyword>
<accession>A0A1H8PPW5</accession>
<dbReference type="PRINTS" id="PR00035">
    <property type="entry name" value="HTHGNTR"/>
</dbReference>
<feature type="domain" description="HTH gntR-type" evidence="6">
    <location>
        <begin position="12"/>
        <end position="80"/>
    </location>
</feature>
<keyword evidence="5" id="KW-0804">Transcription</keyword>
<evidence type="ECO:0000256" key="3">
    <source>
        <dbReference type="ARBA" id="ARBA00023015"/>
    </source>
</evidence>
<dbReference type="CDD" id="cd00609">
    <property type="entry name" value="AAT_like"/>
    <property type="match status" value="1"/>
</dbReference>
<dbReference type="PANTHER" id="PTHR46577">
    <property type="entry name" value="HTH-TYPE TRANSCRIPTIONAL REGULATORY PROTEIN GABR"/>
    <property type="match status" value="1"/>
</dbReference>
<dbReference type="PROSITE" id="PS50949">
    <property type="entry name" value="HTH_GNTR"/>
    <property type="match status" value="1"/>
</dbReference>
<evidence type="ECO:0000259" key="6">
    <source>
        <dbReference type="PROSITE" id="PS50949"/>
    </source>
</evidence>
<dbReference type="CDD" id="cd07377">
    <property type="entry name" value="WHTH_GntR"/>
    <property type="match status" value="1"/>
</dbReference>
<dbReference type="Gene3D" id="1.10.10.10">
    <property type="entry name" value="Winged helix-like DNA-binding domain superfamily/Winged helix DNA-binding domain"/>
    <property type="match status" value="1"/>
</dbReference>
<evidence type="ECO:0000313" key="8">
    <source>
        <dbReference type="Proteomes" id="UP000198847"/>
    </source>
</evidence>
<dbReference type="InterPro" id="IPR000524">
    <property type="entry name" value="Tscrpt_reg_HTH_GntR"/>
</dbReference>
<dbReference type="SMART" id="SM00345">
    <property type="entry name" value="HTH_GNTR"/>
    <property type="match status" value="1"/>
</dbReference>
<reference evidence="7 8" key="1">
    <citation type="submission" date="2016-10" db="EMBL/GenBank/DDBJ databases">
        <authorList>
            <person name="de Groot N.N."/>
        </authorList>
    </citation>
    <scope>NUCLEOTIDE SEQUENCE [LARGE SCALE GENOMIC DNA]</scope>
    <source>
        <strain evidence="7 8">DSM 13305</strain>
    </source>
</reference>
<dbReference type="Pfam" id="PF00392">
    <property type="entry name" value="GntR"/>
    <property type="match status" value="1"/>
</dbReference>
<dbReference type="PANTHER" id="PTHR46577:SF1">
    <property type="entry name" value="HTH-TYPE TRANSCRIPTIONAL REGULATORY PROTEIN GABR"/>
    <property type="match status" value="1"/>
</dbReference>
<dbReference type="SUPFAM" id="SSF53383">
    <property type="entry name" value="PLP-dependent transferases"/>
    <property type="match status" value="1"/>
</dbReference>
<comment type="similarity">
    <text evidence="1">In the C-terminal section; belongs to the class-I pyridoxal-phosphate-dependent aminotransferase family.</text>
</comment>
<dbReference type="AlphaFoldDB" id="A0A1H8PPW5"/>
<sequence length="472" mass="52810">MWKIQWQDKKELSLARQIFLSLRERILAGQLAAGERMPSTRELAGSLGVSRNTVCEAYDMLLAEGFTVSRQGAPTRIARDVCLDYKPDGVATAPVKPEAGTPVWDFATGRPDITLFPWKLWNKMLGEAAGQLPPGQWGYTSPQGYELLCGEIACWLLRSRGMLVKPADIFITAGATQAFYLLVGLLHKTGAPFVLENPSHPAMYTVITDRGYPVQWLEVDEQGAIVETLTESAVSAVYVTPSHQFPLGGILPAGRRAALIRLARDNDFYIIEDDYDGEFRYAGPAISPLYSLDASHVIYVGTFSKTLFPALRLGFVILPKPLQEKWRHYRKYMDVQNPVLEQAALTAFLRTRAMDKHIRRMRRSYGEKRSCFLQAVQEHFADSVCPWGDASGLHVALQFPGAEFGERFVEESRAAGLGIRPVNRLYPSLHEQHRDKLLLGYGHLNAGQIQEGMSALRRLMERGDYGYVTRGS</sequence>
<evidence type="ECO:0000256" key="2">
    <source>
        <dbReference type="ARBA" id="ARBA00022898"/>
    </source>
</evidence>